<keyword evidence="1" id="KW-1133">Transmembrane helix</keyword>
<dbReference type="OrthoDB" id="9813518at2"/>
<feature type="domain" description="Potassium channel" evidence="2">
    <location>
        <begin position="62"/>
        <end position="140"/>
    </location>
</feature>
<organism evidence="3 4">
    <name type="scientific">Marinobacter confluentis</name>
    <dbReference type="NCBI Taxonomy" id="1697557"/>
    <lineage>
        <taxon>Bacteria</taxon>
        <taxon>Pseudomonadati</taxon>
        <taxon>Pseudomonadota</taxon>
        <taxon>Gammaproteobacteria</taxon>
        <taxon>Pseudomonadales</taxon>
        <taxon>Marinobacteraceae</taxon>
        <taxon>Marinobacter</taxon>
    </lineage>
</organism>
<evidence type="ECO:0000259" key="2">
    <source>
        <dbReference type="Pfam" id="PF07885"/>
    </source>
</evidence>
<dbReference type="InterPro" id="IPR013099">
    <property type="entry name" value="K_chnl_dom"/>
</dbReference>
<feature type="transmembrane region" description="Helical" evidence="1">
    <location>
        <begin position="6"/>
        <end position="26"/>
    </location>
</feature>
<evidence type="ECO:0000313" key="4">
    <source>
        <dbReference type="Proteomes" id="UP000298325"/>
    </source>
</evidence>
<keyword evidence="3" id="KW-0813">Transport</keyword>
<accession>A0A4Z1C1D4</accession>
<comment type="caution">
    <text evidence="3">The sequence shown here is derived from an EMBL/GenBank/DDBJ whole genome shotgun (WGS) entry which is preliminary data.</text>
</comment>
<dbReference type="SUPFAM" id="SSF81324">
    <property type="entry name" value="Voltage-gated potassium channels"/>
    <property type="match status" value="1"/>
</dbReference>
<keyword evidence="3" id="KW-0407">Ion channel</keyword>
<feature type="transmembrane region" description="Helical" evidence="1">
    <location>
        <begin position="47"/>
        <end position="74"/>
    </location>
</feature>
<dbReference type="EMBL" id="SRPF01000004">
    <property type="protein sequence ID" value="TGN38802.1"/>
    <property type="molecule type" value="Genomic_DNA"/>
</dbReference>
<evidence type="ECO:0000256" key="1">
    <source>
        <dbReference type="SAM" id="Phobius"/>
    </source>
</evidence>
<dbReference type="Pfam" id="PF07885">
    <property type="entry name" value="Ion_trans_2"/>
    <property type="match status" value="1"/>
</dbReference>
<keyword evidence="3" id="KW-0406">Ion transport</keyword>
<dbReference type="GO" id="GO:0034220">
    <property type="term" value="P:monoatomic ion transmembrane transport"/>
    <property type="evidence" value="ECO:0007669"/>
    <property type="project" value="UniProtKB-KW"/>
</dbReference>
<dbReference type="Proteomes" id="UP000298325">
    <property type="component" value="Unassembled WGS sequence"/>
</dbReference>
<name>A0A4Z1C1D4_9GAMM</name>
<sequence>MAVADSLELLNATLINASIVIVVVLIHNEALLRLSHQLSGMHQSHHFRLVTGVLGILAIHTLQVWIFALAFYFMHHSEAWGELSGNFGGTMLDCVYFSFTTFTTLGYGDIEATGVLRFLTGIEALTGLVLITWSASFLFVEMQRYWPSR</sequence>
<dbReference type="AlphaFoldDB" id="A0A4Z1C1D4"/>
<keyword evidence="4" id="KW-1185">Reference proteome</keyword>
<feature type="transmembrane region" description="Helical" evidence="1">
    <location>
        <begin position="118"/>
        <end position="140"/>
    </location>
</feature>
<evidence type="ECO:0000313" key="3">
    <source>
        <dbReference type="EMBL" id="TGN38802.1"/>
    </source>
</evidence>
<dbReference type="RefSeq" id="WP_135804027.1">
    <property type="nucleotide sequence ID" value="NZ_SRPF01000004.1"/>
</dbReference>
<proteinExistence type="predicted"/>
<protein>
    <submittedName>
        <fullName evidence="3">Two pore domain potassium channel family protein</fullName>
    </submittedName>
</protein>
<dbReference type="Gene3D" id="1.10.287.70">
    <property type="match status" value="1"/>
</dbReference>
<keyword evidence="1" id="KW-0472">Membrane</keyword>
<keyword evidence="1" id="KW-0812">Transmembrane</keyword>
<gene>
    <name evidence="3" type="ORF">E5Q11_13775</name>
</gene>
<reference evidence="3 4" key="1">
    <citation type="submission" date="2019-04" db="EMBL/GenBank/DDBJ databases">
        <authorList>
            <person name="Park S."/>
            <person name="Yoon J.-H."/>
        </authorList>
    </citation>
    <scope>NUCLEOTIDE SEQUENCE [LARGE SCALE GENOMIC DNA]</scope>
    <source>
        <strain evidence="3 4">HJM-18</strain>
    </source>
</reference>